<evidence type="ECO:0000256" key="1">
    <source>
        <dbReference type="SAM" id="MobiDB-lite"/>
    </source>
</evidence>
<protein>
    <submittedName>
        <fullName evidence="2">Uncharacterized protein</fullName>
    </submittedName>
</protein>
<name>A0ABR1JBF5_9AGAR</name>
<sequence length="112" mass="11747">MADFDEDDGNAECKEVKDAVPGGKGDVAVNSDMAVEVSEVATDRVETDVNVIKVVVVRVNPVSSVAGGRDSAKFREDEEEDVGIGLAIPFPEGTTVNRGLVKNVEDVSLGQA</sequence>
<organism evidence="2 3">
    <name type="scientific">Marasmiellus scandens</name>
    <dbReference type="NCBI Taxonomy" id="2682957"/>
    <lineage>
        <taxon>Eukaryota</taxon>
        <taxon>Fungi</taxon>
        <taxon>Dikarya</taxon>
        <taxon>Basidiomycota</taxon>
        <taxon>Agaricomycotina</taxon>
        <taxon>Agaricomycetes</taxon>
        <taxon>Agaricomycetidae</taxon>
        <taxon>Agaricales</taxon>
        <taxon>Marasmiineae</taxon>
        <taxon>Omphalotaceae</taxon>
        <taxon>Marasmiellus</taxon>
    </lineage>
</organism>
<feature type="compositionally biased region" description="Acidic residues" evidence="1">
    <location>
        <begin position="1"/>
        <end position="10"/>
    </location>
</feature>
<dbReference type="Proteomes" id="UP001498398">
    <property type="component" value="Unassembled WGS sequence"/>
</dbReference>
<proteinExistence type="predicted"/>
<feature type="region of interest" description="Disordered" evidence="1">
    <location>
        <begin position="1"/>
        <end position="25"/>
    </location>
</feature>
<reference evidence="2 3" key="1">
    <citation type="submission" date="2024-01" db="EMBL/GenBank/DDBJ databases">
        <title>A draft genome for the cacao thread blight pathogen Marasmiellus scandens.</title>
        <authorList>
            <person name="Baruah I.K."/>
            <person name="Leung J."/>
            <person name="Bukari Y."/>
            <person name="Amoako-Attah I."/>
            <person name="Meinhardt L.W."/>
            <person name="Bailey B.A."/>
            <person name="Cohen S.P."/>
        </authorList>
    </citation>
    <scope>NUCLEOTIDE SEQUENCE [LARGE SCALE GENOMIC DNA]</scope>
    <source>
        <strain evidence="2 3">GH-19</strain>
    </source>
</reference>
<dbReference type="EMBL" id="JBANRG010000030">
    <property type="protein sequence ID" value="KAK7451738.1"/>
    <property type="molecule type" value="Genomic_DNA"/>
</dbReference>
<evidence type="ECO:0000313" key="3">
    <source>
        <dbReference type="Proteomes" id="UP001498398"/>
    </source>
</evidence>
<comment type="caution">
    <text evidence="2">The sequence shown here is derived from an EMBL/GenBank/DDBJ whole genome shotgun (WGS) entry which is preliminary data.</text>
</comment>
<evidence type="ECO:0000313" key="2">
    <source>
        <dbReference type="EMBL" id="KAK7451738.1"/>
    </source>
</evidence>
<gene>
    <name evidence="2" type="ORF">VKT23_012418</name>
</gene>
<accession>A0ABR1JBF5</accession>
<keyword evidence="3" id="KW-1185">Reference proteome</keyword>